<dbReference type="GO" id="GO:0003677">
    <property type="term" value="F:DNA binding"/>
    <property type="evidence" value="ECO:0007669"/>
    <property type="project" value="UniProtKB-KW"/>
</dbReference>
<dbReference type="PROSITE" id="PS00396">
    <property type="entry name" value="TOPO_IA_1"/>
    <property type="match status" value="1"/>
</dbReference>
<dbReference type="InterPro" id="IPR000380">
    <property type="entry name" value="Topo_IA"/>
</dbReference>
<dbReference type="EMBL" id="FOEL01000028">
    <property type="protein sequence ID" value="SER83429.1"/>
    <property type="molecule type" value="Genomic_DNA"/>
</dbReference>
<evidence type="ECO:0000313" key="13">
    <source>
        <dbReference type="Proteomes" id="UP000199410"/>
    </source>
</evidence>
<dbReference type="SUPFAM" id="SSF56712">
    <property type="entry name" value="Prokaryotic type I DNA topoisomerase"/>
    <property type="match status" value="1"/>
</dbReference>
<evidence type="ECO:0000256" key="2">
    <source>
        <dbReference type="ARBA" id="ARBA00009446"/>
    </source>
</evidence>
<dbReference type="Gene3D" id="1.10.290.10">
    <property type="entry name" value="Topoisomerase I, domain 4"/>
    <property type="match status" value="1"/>
</dbReference>
<organism evidence="12 13">
    <name type="scientific">Lysinibacillus fusiformis</name>
    <dbReference type="NCBI Taxonomy" id="28031"/>
    <lineage>
        <taxon>Bacteria</taxon>
        <taxon>Bacillati</taxon>
        <taxon>Bacillota</taxon>
        <taxon>Bacilli</taxon>
        <taxon>Bacillales</taxon>
        <taxon>Bacillaceae</taxon>
        <taxon>Lysinibacillus</taxon>
    </lineage>
</organism>
<comment type="catalytic activity">
    <reaction evidence="1">
        <text>ATP-independent breakage of single-stranded DNA, followed by passage and rejoining.</text>
        <dbReference type="EC" id="5.6.2.1"/>
    </reaction>
</comment>
<dbReference type="GO" id="GO:0006265">
    <property type="term" value="P:DNA topological change"/>
    <property type="evidence" value="ECO:0007669"/>
    <property type="project" value="InterPro"/>
</dbReference>
<dbReference type="SMART" id="SM00436">
    <property type="entry name" value="TOP1Bc"/>
    <property type="match status" value="1"/>
</dbReference>
<name>A0A1H9SGS8_9BACI</name>
<proteinExistence type="inferred from homology"/>
<dbReference type="Pfam" id="PF01131">
    <property type="entry name" value="Topoisom_bac"/>
    <property type="match status" value="1"/>
</dbReference>
<dbReference type="GO" id="GO:0003917">
    <property type="term" value="F:DNA topoisomerase type I (single strand cut, ATP-independent) activity"/>
    <property type="evidence" value="ECO:0007669"/>
    <property type="project" value="UniProtKB-EC"/>
</dbReference>
<evidence type="ECO:0000256" key="6">
    <source>
        <dbReference type="ARBA" id="ARBA00023235"/>
    </source>
</evidence>
<dbReference type="GO" id="GO:0043597">
    <property type="term" value="C:cytoplasmic replication fork"/>
    <property type="evidence" value="ECO:0007669"/>
    <property type="project" value="TreeGrafter"/>
</dbReference>
<dbReference type="Gene3D" id="3.40.50.140">
    <property type="match status" value="1"/>
</dbReference>
<comment type="similarity">
    <text evidence="2">Belongs to the type IA topoisomerase family.</text>
</comment>
<comment type="caution">
    <text evidence="12">The sequence shown here is derived from an EMBL/GenBank/DDBJ whole genome shotgun (WGS) entry which is preliminary data.</text>
</comment>
<evidence type="ECO:0000256" key="7">
    <source>
        <dbReference type="ARBA" id="ARBA00030003"/>
    </source>
</evidence>
<dbReference type="PANTHER" id="PTHR11390">
    <property type="entry name" value="PROKARYOTIC DNA TOPOISOMERASE"/>
    <property type="match status" value="1"/>
</dbReference>
<sequence length="879" mass="99302">MSVVILCEKPSQARNIGGTLGIEYKHDHYFEIKKSGLLPNGATLVWSVGHSVSLKEPHEYDVKYETWRLEDLPIKPQRYEYKVDESKRDLFNTMQKHLAEAKIIINATDAGIEGTHIFFSILETAKIDTTNKTLKRLWISSEEKSEVLHGFRNLEPIEKDLLRFERGKARAISDWYLGMNTSRFATLKAKEKNPNIPKIAIGRNMQVVLSMVYQRQKEIESFVSKPFYELDADFVSDQGDYRGRSKLKFDTKDELNTFIEKNELVPGKNFEATVSSITKETKNQNAPTLLSLSSLQKLAFKKYKYSPDKTLKIAQGLYEKRVLSYPRTDSKYISENEYEYLKDLVSDLKILLNIDFEPIYKPLKKHVDASKVTDHYALLPTRKLANLSELSVQESNIYLEVVKSATALFMAAYQYEETKIVTTINDVPFHTTGRIEKIRGWKEILQDVDSKDTILPSVGDNQKVKGTLLESEGRTKAPKAYNEGDLIELMEYAGRTLDDEEYSEEREILSEIKGIGTAATRSGTIEKLFNNGYLDLTDKKIVNVTDTGISLCKLVEGTSLVSPVITANWEKSLKDIENGTMKGEEFLMTIEKEVTNINEKITENLDTTEFKAKDEDAPSCPKCKRGKIINKGQVFGCTQYKETGCDFSIFKTIAKKELSNKQVRDLIEKGQTGVVKGLKSKEDKEFAAILKLKPDGKIDFIFPQNPMCPKCKKGEIVDKGKLVGCTQFNETGCDFSIFKTIAKKTLSDKQLLDLIEKGQTGIIKGFKSKEDKEFAAILKLNKDGTINFIFPQNAICPKCKKGEVVDKGKLVGCTQFPKTGCNFSVFKTVGNKALSEKQLTDLVVKGKTGKIKGFVGKSGKEFDAKLILNKDFKVEFDFS</sequence>
<dbReference type="GO" id="GO:0006310">
    <property type="term" value="P:DNA recombination"/>
    <property type="evidence" value="ECO:0007669"/>
    <property type="project" value="TreeGrafter"/>
</dbReference>
<dbReference type="InterPro" id="IPR013825">
    <property type="entry name" value="Topo_IA_cen_sub2"/>
</dbReference>
<dbReference type="InterPro" id="IPR023405">
    <property type="entry name" value="Topo_IA_core_domain"/>
</dbReference>
<evidence type="ECO:0000313" key="12">
    <source>
        <dbReference type="EMBL" id="SER83429.1"/>
    </source>
</evidence>
<accession>A0A1H9SGS8</accession>
<keyword evidence="6 12" id="KW-0413">Isomerase</keyword>
<evidence type="ECO:0000256" key="4">
    <source>
        <dbReference type="ARBA" id="ARBA00023029"/>
    </source>
</evidence>
<dbReference type="RefSeq" id="WP_089987337.1">
    <property type="nucleotide sequence ID" value="NZ_FMVP01000028.1"/>
</dbReference>
<dbReference type="Pfam" id="PF13342">
    <property type="entry name" value="Toprim_Crpt"/>
    <property type="match status" value="3"/>
</dbReference>
<dbReference type="InterPro" id="IPR003601">
    <property type="entry name" value="Topo_IA_2"/>
</dbReference>
<gene>
    <name evidence="12" type="ORF">SAMN02787113_04700</name>
</gene>
<dbReference type="InterPro" id="IPR013824">
    <property type="entry name" value="Topo_IA_cen_sub1"/>
</dbReference>
<evidence type="ECO:0000256" key="8">
    <source>
        <dbReference type="ARBA" id="ARBA00031985"/>
    </source>
</evidence>
<evidence type="ECO:0000259" key="11">
    <source>
        <dbReference type="PROSITE" id="PS52039"/>
    </source>
</evidence>
<dbReference type="SMART" id="SM00493">
    <property type="entry name" value="TOPRIM"/>
    <property type="match status" value="1"/>
</dbReference>
<dbReference type="AlphaFoldDB" id="A0A1H9SGS8"/>
<evidence type="ECO:0000256" key="10">
    <source>
        <dbReference type="ARBA" id="ARBA00032877"/>
    </source>
</evidence>
<reference evidence="12 13" key="1">
    <citation type="submission" date="2016-10" db="EMBL/GenBank/DDBJ databases">
        <authorList>
            <person name="Varghese N."/>
            <person name="Submissions S."/>
        </authorList>
    </citation>
    <scope>NUCLEOTIDE SEQUENCE [LARGE SCALE GENOMIC DNA]</scope>
    <source>
        <strain evidence="12 13">TC-13</strain>
    </source>
</reference>
<dbReference type="Gene3D" id="2.70.20.10">
    <property type="entry name" value="Topoisomerase I, domain 3"/>
    <property type="match status" value="1"/>
</dbReference>
<dbReference type="Proteomes" id="UP000199410">
    <property type="component" value="Unassembled WGS sequence"/>
</dbReference>
<keyword evidence="4" id="KW-0799">Topoisomerase</keyword>
<feature type="domain" description="Topo IA-type catalytic" evidence="11">
    <location>
        <begin position="160"/>
        <end position="598"/>
    </location>
</feature>
<dbReference type="PRINTS" id="PR00417">
    <property type="entry name" value="PRTPISMRASEI"/>
</dbReference>
<evidence type="ECO:0000256" key="5">
    <source>
        <dbReference type="ARBA" id="ARBA00023125"/>
    </source>
</evidence>
<dbReference type="InterPro" id="IPR006171">
    <property type="entry name" value="TOPRIM_dom"/>
</dbReference>
<evidence type="ECO:0000256" key="1">
    <source>
        <dbReference type="ARBA" id="ARBA00000213"/>
    </source>
</evidence>
<dbReference type="Gene3D" id="1.10.460.10">
    <property type="entry name" value="Topoisomerase I, domain 2"/>
    <property type="match status" value="1"/>
</dbReference>
<dbReference type="EC" id="5.6.2.1" evidence="3"/>
<evidence type="ECO:0000256" key="9">
    <source>
        <dbReference type="ARBA" id="ARBA00032235"/>
    </source>
</evidence>
<protein>
    <recommendedName>
        <fullName evidence="3">DNA topoisomerase</fullName>
        <ecNumber evidence="3">5.6.2.1</ecNumber>
    </recommendedName>
    <alternativeName>
        <fullName evidence="10">Omega-protein</fullName>
    </alternativeName>
    <alternativeName>
        <fullName evidence="9">Relaxing enzyme</fullName>
    </alternativeName>
    <alternativeName>
        <fullName evidence="7">Swivelase</fullName>
    </alternativeName>
    <alternativeName>
        <fullName evidence="8">Untwisting enzyme</fullName>
    </alternativeName>
</protein>
<dbReference type="InterPro" id="IPR003602">
    <property type="entry name" value="Topo_IA_DNA-bd_dom"/>
</dbReference>
<dbReference type="InterPro" id="IPR025589">
    <property type="entry name" value="Toprim_C_rpt"/>
</dbReference>
<dbReference type="GO" id="GO:0006281">
    <property type="term" value="P:DNA repair"/>
    <property type="evidence" value="ECO:0007669"/>
    <property type="project" value="TreeGrafter"/>
</dbReference>
<dbReference type="SMART" id="SM00437">
    <property type="entry name" value="TOP1Ac"/>
    <property type="match status" value="1"/>
</dbReference>
<evidence type="ECO:0000256" key="3">
    <source>
        <dbReference type="ARBA" id="ARBA00012891"/>
    </source>
</evidence>
<dbReference type="InterPro" id="IPR013826">
    <property type="entry name" value="Topo_IA_cen_sub3"/>
</dbReference>
<dbReference type="PROSITE" id="PS52039">
    <property type="entry name" value="TOPO_IA_2"/>
    <property type="match status" value="1"/>
</dbReference>
<dbReference type="Pfam" id="PF01751">
    <property type="entry name" value="Toprim"/>
    <property type="match status" value="1"/>
</dbReference>
<dbReference type="InterPro" id="IPR013497">
    <property type="entry name" value="Topo_IA_cen"/>
</dbReference>
<keyword evidence="5" id="KW-0238">DNA-binding</keyword>
<dbReference type="InterPro" id="IPR023406">
    <property type="entry name" value="Topo_IA_AS"/>
</dbReference>
<dbReference type="PANTHER" id="PTHR11390:SF21">
    <property type="entry name" value="DNA TOPOISOMERASE 3-ALPHA"/>
    <property type="match status" value="1"/>
</dbReference>